<dbReference type="STRING" id="862515.HMPREF0658_1824"/>
<dbReference type="BioCyc" id="PMAR862515-HMP:GMOO-1850-MONOMER"/>
<protein>
    <recommendedName>
        <fullName evidence="3">DUF4924 domain-containing protein</fullName>
    </recommendedName>
</protein>
<accession>E0NUH0</accession>
<dbReference type="eggNOG" id="ENOG502ZGS8">
    <property type="taxonomic scope" value="Bacteria"/>
</dbReference>
<comment type="caution">
    <text evidence="1">The sequence shown here is derived from an EMBL/GenBank/DDBJ whole genome shotgun (WGS) entry which is preliminary data.</text>
</comment>
<dbReference type="HOGENOM" id="CLU_1493377_0_0_10"/>
<evidence type="ECO:0000313" key="2">
    <source>
        <dbReference type="Proteomes" id="UP000004394"/>
    </source>
</evidence>
<evidence type="ECO:0008006" key="3">
    <source>
        <dbReference type="Google" id="ProtNLM"/>
    </source>
</evidence>
<dbReference type="EMBL" id="AEEI01000052">
    <property type="protein sequence ID" value="EFM01261.1"/>
    <property type="molecule type" value="Genomic_DNA"/>
</dbReference>
<dbReference type="InterPro" id="IPR032574">
    <property type="entry name" value="DUF4924"/>
</dbReference>
<evidence type="ECO:0000313" key="1">
    <source>
        <dbReference type="EMBL" id="EFM01261.1"/>
    </source>
</evidence>
<name>E0NUH0_9BACT</name>
<keyword evidence="2" id="KW-1185">Reference proteome</keyword>
<dbReference type="AlphaFoldDB" id="E0NUH0"/>
<dbReference type="Proteomes" id="UP000004394">
    <property type="component" value="Unassembled WGS sequence"/>
</dbReference>
<reference evidence="1" key="1">
    <citation type="submission" date="2010-07" db="EMBL/GenBank/DDBJ databases">
        <authorList>
            <person name="Muzny D."/>
            <person name="Qin X."/>
            <person name="Deng J."/>
            <person name="Jiang H."/>
            <person name="Liu Y."/>
            <person name="Qu J."/>
            <person name="Song X.-Z."/>
            <person name="Zhang L."/>
            <person name="Thornton R."/>
            <person name="Coyle M."/>
            <person name="Francisco L."/>
            <person name="Jackson L."/>
            <person name="Javaid M."/>
            <person name="Korchina V."/>
            <person name="Kovar C."/>
            <person name="Mata R."/>
            <person name="Mathew T."/>
            <person name="Ngo R."/>
            <person name="Nguyen L."/>
            <person name="Nguyen N."/>
            <person name="Okwuonu G."/>
            <person name="Ongeri F."/>
            <person name="Pham C."/>
            <person name="Simmons D."/>
            <person name="Wilczek-Boney K."/>
            <person name="Hale W."/>
            <person name="Jakkamsetti A."/>
            <person name="Pham P."/>
            <person name="Ruth R."/>
            <person name="San Lucas F."/>
            <person name="Warren J."/>
            <person name="Zhang J."/>
            <person name="Zhao Z."/>
            <person name="Zhou C."/>
            <person name="Zhu D."/>
            <person name="Lee S."/>
            <person name="Bess C."/>
            <person name="Blankenburg K."/>
            <person name="Forbes L."/>
            <person name="Fu Q."/>
            <person name="Gubbala S."/>
            <person name="Hirani K."/>
            <person name="Jayaseelan J.C."/>
            <person name="Lara F."/>
            <person name="Munidasa M."/>
            <person name="Palculict T."/>
            <person name="Patil S."/>
            <person name="Pu L.-L."/>
            <person name="Saada N."/>
            <person name="Tang L."/>
            <person name="Weissenberger G."/>
            <person name="Zhu Y."/>
            <person name="Hemphill L."/>
            <person name="Shang Y."/>
            <person name="Youmans B."/>
            <person name="Ayvaz T."/>
            <person name="Ross M."/>
            <person name="Santibanez J."/>
            <person name="Aqrawi P."/>
            <person name="Gross S."/>
            <person name="Joshi V."/>
            <person name="Fowler G."/>
            <person name="Nazareth L."/>
            <person name="Reid J."/>
            <person name="Worley K."/>
            <person name="Petrosino J."/>
            <person name="Highlander S."/>
            <person name="Gibbs R."/>
        </authorList>
    </citation>
    <scope>NUCLEOTIDE SEQUENCE [LARGE SCALE GENOMIC DNA]</scope>
    <source>
        <strain evidence="1">DSM 16973</strain>
    </source>
</reference>
<organism evidence="1 2">
    <name type="scientific">Hoylesella marshii DSM 16973 = JCM 13450</name>
    <dbReference type="NCBI Taxonomy" id="862515"/>
    <lineage>
        <taxon>Bacteria</taxon>
        <taxon>Pseudomonadati</taxon>
        <taxon>Bacteroidota</taxon>
        <taxon>Bacteroidia</taxon>
        <taxon>Bacteroidales</taxon>
        <taxon>Prevotellaceae</taxon>
        <taxon>Hoylesella</taxon>
    </lineage>
</organism>
<gene>
    <name evidence="1" type="ORF">HMPREF0658_1824</name>
</gene>
<proteinExistence type="predicted"/>
<dbReference type="Pfam" id="PF16271">
    <property type="entry name" value="DUF4924"/>
    <property type="match status" value="1"/>
</dbReference>
<sequence length="204" mass="24356">MLPSISEETRTRPNTCSTNFDKMYIAQELRKKSIAEYLLYMWQVEDLIRAYDCSLSRIRKEYIGNFSYSDTQKEEMTDWYGNLVRMMNEEGCRERGHLQINKLVVEQLRELHAMLLRSNKFPFYTAEYYKVLPFIVELRNRGDKEKDEIETCLESLYGVMLLRLQKKNISTETQHAITEITTFIGMLADYYQKDKTEGLRFEDE</sequence>